<protein>
    <submittedName>
        <fullName evidence="6">Uncharacterized protein</fullName>
    </submittedName>
</protein>
<dbReference type="InterPro" id="IPR044814">
    <property type="entry name" value="Terpene_cyclase_plant_C1"/>
</dbReference>
<dbReference type="SFLD" id="SFLDS00005">
    <property type="entry name" value="Isoprenoid_Synthase_Type_I"/>
    <property type="match status" value="1"/>
</dbReference>
<dbReference type="InterPro" id="IPR050148">
    <property type="entry name" value="Terpene_synthase-like"/>
</dbReference>
<dbReference type="Gene3D" id="1.10.600.10">
    <property type="entry name" value="Farnesyl Diphosphate Synthase"/>
    <property type="match status" value="1"/>
</dbReference>
<gene>
    <name evidence="6" type="ORF">LITE_LOCUS18424</name>
</gene>
<evidence type="ECO:0000256" key="1">
    <source>
        <dbReference type="ARBA" id="ARBA00001946"/>
    </source>
</evidence>
<keyword evidence="3" id="KW-0460">Magnesium</keyword>
<evidence type="ECO:0000256" key="3">
    <source>
        <dbReference type="ARBA" id="ARBA00022842"/>
    </source>
</evidence>
<organism evidence="6 7">
    <name type="scientific">Linum tenue</name>
    <dbReference type="NCBI Taxonomy" id="586396"/>
    <lineage>
        <taxon>Eukaryota</taxon>
        <taxon>Viridiplantae</taxon>
        <taxon>Streptophyta</taxon>
        <taxon>Embryophyta</taxon>
        <taxon>Tracheophyta</taxon>
        <taxon>Spermatophyta</taxon>
        <taxon>Magnoliopsida</taxon>
        <taxon>eudicotyledons</taxon>
        <taxon>Gunneridae</taxon>
        <taxon>Pentapetalae</taxon>
        <taxon>rosids</taxon>
        <taxon>fabids</taxon>
        <taxon>Malpighiales</taxon>
        <taxon>Linaceae</taxon>
        <taxon>Linum</taxon>
    </lineage>
</organism>
<evidence type="ECO:0000259" key="5">
    <source>
        <dbReference type="Pfam" id="PF03936"/>
    </source>
</evidence>
<comment type="cofactor">
    <cofactor evidence="1">
        <name>Mg(2+)</name>
        <dbReference type="ChEBI" id="CHEBI:18420"/>
    </cofactor>
</comment>
<dbReference type="InterPro" id="IPR005630">
    <property type="entry name" value="Terpene_synthase_metal-bd"/>
</dbReference>
<dbReference type="GO" id="GO:0010333">
    <property type="term" value="F:terpene synthase activity"/>
    <property type="evidence" value="ECO:0007669"/>
    <property type="project" value="InterPro"/>
</dbReference>
<dbReference type="CDD" id="cd00684">
    <property type="entry name" value="Terpene_cyclase_plant_C1"/>
    <property type="match status" value="1"/>
</dbReference>
<dbReference type="GO" id="GO:0000287">
    <property type="term" value="F:magnesium ion binding"/>
    <property type="evidence" value="ECO:0007669"/>
    <property type="project" value="InterPro"/>
</dbReference>
<sequence length="495" mass="57479">MAVQGVKAAQIVFSQHQTWSTTQVFSPRRSWKPAKFTVVARQSSSRGSRKVLHATPPATVQRRSGNYGPDIWESHEYSKPDDNTSRRWGHRVEELKKYVKRELLSKIGCREDDDDEEMVAERIEIIDTLQRLGVGYHFEREIQSALGRIAANPPIANNLHIAALRFRLLRRAGIRESPEEDGKFKQEISGDVRGLLSLYEASYLGFPGEIVLDEAKSFARTHLQEIYRKAETEAKQLARALELPSHWRTRRCEAWWHIEQYREDSTEGMDPALLELAMLEFNMVQLVYQAELEELHRWWKKLGLPKKLGFARDRLTESFQWAVGLIQEPQFSYCRKTMTKLTCLINVVDDVYDVYGSLDELHLFTTAIQRWDAGELDLLPEYMQVCFMAIHDTTNELAHHTMEQQGFNSLPYIKQAWQEQCRRYLEEAKTFHNNGGLDIQTFEEYLEHGRKSIASRIVLIHTYAASGETLTKEAFNFLDSHLWSTLWIAHNFAPC</sequence>
<dbReference type="AlphaFoldDB" id="A0AAV0KEV3"/>
<dbReference type="InterPro" id="IPR008949">
    <property type="entry name" value="Isoprenoid_synthase_dom_sf"/>
</dbReference>
<dbReference type="PANTHER" id="PTHR31225">
    <property type="entry name" value="OS04G0344100 PROTEIN-RELATED"/>
    <property type="match status" value="1"/>
</dbReference>
<dbReference type="SFLD" id="SFLDG01019">
    <property type="entry name" value="Terpene_Cyclase_Like_1_C_Termi"/>
    <property type="match status" value="1"/>
</dbReference>
<feature type="domain" description="Terpene synthase N-terminal" evidence="4">
    <location>
        <begin position="81"/>
        <end position="238"/>
    </location>
</feature>
<feature type="domain" description="Terpene synthase metal-binding" evidence="5">
    <location>
        <begin position="300"/>
        <end position="481"/>
    </location>
</feature>
<dbReference type="SUPFAM" id="SSF48239">
    <property type="entry name" value="Terpenoid cyclases/Protein prenyltransferases"/>
    <property type="match status" value="1"/>
</dbReference>
<comment type="caution">
    <text evidence="6">The sequence shown here is derived from an EMBL/GenBank/DDBJ whole genome shotgun (WGS) entry which is preliminary data.</text>
</comment>
<dbReference type="Pfam" id="PF03936">
    <property type="entry name" value="Terpene_synth_C"/>
    <property type="match status" value="1"/>
</dbReference>
<proteinExistence type="predicted"/>
<dbReference type="InterPro" id="IPR001906">
    <property type="entry name" value="Terpene_synth_N"/>
</dbReference>
<keyword evidence="2" id="KW-0479">Metal-binding</keyword>
<keyword evidence="7" id="KW-1185">Reference proteome</keyword>
<dbReference type="Gene3D" id="1.50.10.130">
    <property type="entry name" value="Terpene synthase, N-terminal domain"/>
    <property type="match status" value="1"/>
</dbReference>
<evidence type="ECO:0000256" key="2">
    <source>
        <dbReference type="ARBA" id="ARBA00022723"/>
    </source>
</evidence>
<evidence type="ECO:0000259" key="4">
    <source>
        <dbReference type="Pfam" id="PF01397"/>
    </source>
</evidence>
<dbReference type="Pfam" id="PF01397">
    <property type="entry name" value="Terpene_synth"/>
    <property type="match status" value="1"/>
</dbReference>
<dbReference type="EMBL" id="CAMGYJ010000005">
    <property type="protein sequence ID" value="CAI0420576.1"/>
    <property type="molecule type" value="Genomic_DNA"/>
</dbReference>
<reference evidence="6" key="1">
    <citation type="submission" date="2022-08" db="EMBL/GenBank/DDBJ databases">
        <authorList>
            <person name="Gutierrez-Valencia J."/>
        </authorList>
    </citation>
    <scope>NUCLEOTIDE SEQUENCE</scope>
</reference>
<dbReference type="GO" id="GO:0120251">
    <property type="term" value="P:hydrocarbon biosynthetic process"/>
    <property type="evidence" value="ECO:0007669"/>
    <property type="project" value="UniProtKB-ARBA"/>
</dbReference>
<name>A0AAV0KEV3_9ROSI</name>
<evidence type="ECO:0000313" key="7">
    <source>
        <dbReference type="Proteomes" id="UP001154282"/>
    </source>
</evidence>
<dbReference type="SUPFAM" id="SSF48576">
    <property type="entry name" value="Terpenoid synthases"/>
    <property type="match status" value="1"/>
</dbReference>
<dbReference type="GO" id="GO:0016102">
    <property type="term" value="P:diterpenoid biosynthetic process"/>
    <property type="evidence" value="ECO:0007669"/>
    <property type="project" value="InterPro"/>
</dbReference>
<dbReference type="InterPro" id="IPR036965">
    <property type="entry name" value="Terpene_synth_N_sf"/>
</dbReference>
<dbReference type="InterPro" id="IPR034741">
    <property type="entry name" value="Terpene_cyclase-like_1_C"/>
</dbReference>
<dbReference type="Proteomes" id="UP001154282">
    <property type="component" value="Unassembled WGS sequence"/>
</dbReference>
<evidence type="ECO:0000313" key="6">
    <source>
        <dbReference type="EMBL" id="CAI0420576.1"/>
    </source>
</evidence>
<dbReference type="InterPro" id="IPR008930">
    <property type="entry name" value="Terpenoid_cyclase/PrenylTrfase"/>
</dbReference>
<accession>A0AAV0KEV3</accession>
<dbReference type="PANTHER" id="PTHR31225:SF252">
    <property type="entry name" value="TERPENE SYNTHASE 12-RELATED"/>
    <property type="match status" value="1"/>
</dbReference>